<keyword evidence="1" id="KW-1133">Transmembrane helix</keyword>
<evidence type="ECO:0008006" key="4">
    <source>
        <dbReference type="Google" id="ProtNLM"/>
    </source>
</evidence>
<gene>
    <name evidence="2" type="ORF">VSH64_46100</name>
</gene>
<name>A0ABZ1I6S0_9PSEU</name>
<sequence length="122" mass="13858">MSRVRRVAVMSPQTRLARSRRQARGRWRMPRLRASDAERAAELYRVQRRRGVPALVAMFALVLGLPVVFAVWPGLDGVRVWGIPLSWLMIALLPYPVMAGLARWQLRRAEKAEDDDAASGRP</sequence>
<proteinExistence type="predicted"/>
<dbReference type="RefSeq" id="WP_326569044.1">
    <property type="nucleotide sequence ID" value="NZ_CP142149.1"/>
</dbReference>
<feature type="transmembrane region" description="Helical" evidence="1">
    <location>
        <begin position="80"/>
        <end position="102"/>
    </location>
</feature>
<keyword evidence="1" id="KW-0812">Transmembrane</keyword>
<dbReference type="Proteomes" id="UP001330812">
    <property type="component" value="Chromosome"/>
</dbReference>
<evidence type="ECO:0000313" key="3">
    <source>
        <dbReference type="Proteomes" id="UP001330812"/>
    </source>
</evidence>
<evidence type="ECO:0000256" key="1">
    <source>
        <dbReference type="SAM" id="Phobius"/>
    </source>
</evidence>
<keyword evidence="1" id="KW-0472">Membrane</keyword>
<reference evidence="2 3" key="1">
    <citation type="journal article" date="2015" name="Int. J. Syst. Evol. Microbiol.">
        <title>Amycolatopsis rhabdoformis sp. nov., an actinomycete isolated from a tropical forest soil.</title>
        <authorList>
            <person name="Souza W.R."/>
            <person name="Silva R.E."/>
            <person name="Goodfellow M."/>
            <person name="Busarakam K."/>
            <person name="Figueiro F.S."/>
            <person name="Ferreira D."/>
            <person name="Rodrigues-Filho E."/>
            <person name="Moraes L.A.B."/>
            <person name="Zucchi T.D."/>
        </authorList>
    </citation>
    <scope>NUCLEOTIDE SEQUENCE [LARGE SCALE GENOMIC DNA]</scope>
    <source>
        <strain evidence="2 3">NCIMB 14900</strain>
    </source>
</reference>
<organism evidence="2 3">
    <name type="scientific">Amycolatopsis rhabdoformis</name>
    <dbReference type="NCBI Taxonomy" id="1448059"/>
    <lineage>
        <taxon>Bacteria</taxon>
        <taxon>Bacillati</taxon>
        <taxon>Actinomycetota</taxon>
        <taxon>Actinomycetes</taxon>
        <taxon>Pseudonocardiales</taxon>
        <taxon>Pseudonocardiaceae</taxon>
        <taxon>Amycolatopsis</taxon>
    </lineage>
</organism>
<dbReference type="EMBL" id="CP142149">
    <property type="protein sequence ID" value="WSE30088.1"/>
    <property type="molecule type" value="Genomic_DNA"/>
</dbReference>
<evidence type="ECO:0000313" key="2">
    <source>
        <dbReference type="EMBL" id="WSE30088.1"/>
    </source>
</evidence>
<protein>
    <recommendedName>
        <fullName evidence="4">DUF485 domain-containing protein</fullName>
    </recommendedName>
</protein>
<accession>A0ABZ1I6S0</accession>
<keyword evidence="3" id="KW-1185">Reference proteome</keyword>